<dbReference type="AlphaFoldDB" id="A0AAW9K558"/>
<dbReference type="RefSeq" id="WP_016356283.1">
    <property type="nucleotide sequence ID" value="NZ_JAVBVO010000004.1"/>
</dbReference>
<dbReference type="InterPro" id="IPR007737">
    <property type="entry name" value="Mga_HTH"/>
</dbReference>
<proteinExistence type="predicted"/>
<comment type="caution">
    <text evidence="3">The sequence shown here is derived from an EMBL/GenBank/DDBJ whole genome shotgun (WGS) entry which is preliminary data.</text>
</comment>
<evidence type="ECO:0000259" key="2">
    <source>
        <dbReference type="Pfam" id="PF05043"/>
    </source>
</evidence>
<evidence type="ECO:0000256" key="1">
    <source>
        <dbReference type="SAM" id="Phobius"/>
    </source>
</evidence>
<dbReference type="EMBL" id="JAVBVO010000004">
    <property type="protein sequence ID" value="MDZ5759871.1"/>
    <property type="molecule type" value="Genomic_DNA"/>
</dbReference>
<evidence type="ECO:0000313" key="4">
    <source>
        <dbReference type="Proteomes" id="UP001290462"/>
    </source>
</evidence>
<evidence type="ECO:0000313" key="3">
    <source>
        <dbReference type="EMBL" id="MDZ5759871.1"/>
    </source>
</evidence>
<organism evidence="3 4">
    <name type="scientific">Carnobacterium maltaromaticum</name>
    <name type="common">Carnobacterium piscicola</name>
    <dbReference type="NCBI Taxonomy" id="2751"/>
    <lineage>
        <taxon>Bacteria</taxon>
        <taxon>Bacillati</taxon>
        <taxon>Bacillota</taxon>
        <taxon>Bacilli</taxon>
        <taxon>Lactobacillales</taxon>
        <taxon>Carnobacteriaceae</taxon>
        <taxon>Carnobacterium</taxon>
    </lineage>
</organism>
<keyword evidence="1" id="KW-0812">Transmembrane</keyword>
<gene>
    <name evidence="3" type="ORF">RAK27_14510</name>
</gene>
<dbReference type="Pfam" id="PF05043">
    <property type="entry name" value="Mga"/>
    <property type="match status" value="1"/>
</dbReference>
<accession>A0AAW9K558</accession>
<feature type="domain" description="Mga helix-turn-helix" evidence="2">
    <location>
        <begin position="90"/>
        <end position="170"/>
    </location>
</feature>
<keyword evidence="1" id="KW-0472">Membrane</keyword>
<protein>
    <submittedName>
        <fullName evidence="3">Helix-turn-helix domain-containing protein</fullName>
    </submittedName>
</protein>
<dbReference type="Proteomes" id="UP001290462">
    <property type="component" value="Unassembled WGS sequence"/>
</dbReference>
<sequence length="497" mass="59158">MDTLLMKKDLAKLTLFRELVYNQPKELSLDYFSELLNISKRSTLRTVEELAHDLEKDFEDMEIKKNKYSYSIMNNSLMNNEYFIVSLQLFYLKNSIQFNIIYSLLTKYFDSMTQLSEYLYISTPHLYRQMPEIKRFLAGFKIDIIFTEAKKKTNFVGSPKHLKTFYYFFYWGISQGIAWPFEEFFPLKKFNETFQLAFTDPSHIPSKTKKLEVLFLLSYLDKVNPPFELSEDIKEIATIFKDINDVSTYSHNYVKHEDERLFINLLSRISMADLDNEEEKVVIYQRVLSSDSPIVTHSIKITESIFTHFFPDIFISIEDRAVTFYYIFIFHIYIHYFGIDLSVLFTNPVSLKRFSTKSEQFKLIEKNIVHFFDSITTEHNIKVDEKYLNGYYFLIASIIDYVDPMFLKIYIQYSKHIAGKNIIKSKLYTMFGKENIIIVDDINEAKIIISDCFENENQGQILFLIAEISRPEMWQNLMLLILKEKFQKSFRFPLMLD</sequence>
<name>A0AAW9K558_CARML</name>
<reference evidence="3" key="1">
    <citation type="submission" date="2023-08" db="EMBL/GenBank/DDBJ databases">
        <title>Genomic characterization of piscicolin 126 produced by Carnobacterium maltaromaticum CM22 strain isolated from salmon (Salmo salar).</title>
        <authorList>
            <person name="Gonzalez-Gragera E."/>
            <person name="Garcia-Lopez J.D."/>
            <person name="Teso-Perez C."/>
            <person name="Gimenez-Hernandez I."/>
            <person name="Peralta-Sanchez J.M."/>
            <person name="Valdivia E."/>
            <person name="Montalban-Lopez M."/>
            <person name="Martin-Platero A.M."/>
            <person name="Banos A."/>
            <person name="Martinez-Bueno M."/>
        </authorList>
    </citation>
    <scope>NUCLEOTIDE SEQUENCE</scope>
    <source>
        <strain evidence="3">CM22</strain>
    </source>
</reference>
<feature type="transmembrane region" description="Helical" evidence="1">
    <location>
        <begin position="324"/>
        <end position="345"/>
    </location>
</feature>
<keyword evidence="1" id="KW-1133">Transmembrane helix</keyword>